<dbReference type="OrthoDB" id="8481162at2"/>
<keyword evidence="2" id="KW-1185">Reference proteome</keyword>
<dbReference type="Proteomes" id="UP000199696">
    <property type="component" value="Unassembled WGS sequence"/>
</dbReference>
<dbReference type="AlphaFoldDB" id="A0A1C6UUD6"/>
<dbReference type="EMBL" id="FMHY01000002">
    <property type="protein sequence ID" value="SCL57608.1"/>
    <property type="molecule type" value="Genomic_DNA"/>
</dbReference>
<organism evidence="1 2">
    <name type="scientific">Micromonospora eburnea</name>
    <dbReference type="NCBI Taxonomy" id="227316"/>
    <lineage>
        <taxon>Bacteria</taxon>
        <taxon>Bacillati</taxon>
        <taxon>Actinomycetota</taxon>
        <taxon>Actinomycetes</taxon>
        <taxon>Micromonosporales</taxon>
        <taxon>Micromonosporaceae</taxon>
        <taxon>Micromonospora</taxon>
    </lineage>
</organism>
<sequence length="163" mass="18397">MSDNTQQMPPPPQPSPDLRRLDFLVGTWKLSGKTEAGPMGPAAELSGTETFEWLEGGFFLVHHWNCAIDMGPAGKMPDVGYEFFDFDPETQKFRSHYFSSFGPFNEEQSRYTGDFEDDKLVLVGPAKYVRKLNDDGTITYDCDFPLPDGNWVPFMHATLTKVS</sequence>
<dbReference type="STRING" id="227316.GA0070604_3656"/>
<dbReference type="Pfam" id="PF07617">
    <property type="entry name" value="DUF1579"/>
    <property type="match status" value="1"/>
</dbReference>
<evidence type="ECO:0000313" key="2">
    <source>
        <dbReference type="Proteomes" id="UP000199696"/>
    </source>
</evidence>
<evidence type="ECO:0000313" key="1">
    <source>
        <dbReference type="EMBL" id="SCL57608.1"/>
    </source>
</evidence>
<gene>
    <name evidence="1" type="ORF">GA0070604_3656</name>
</gene>
<evidence type="ECO:0008006" key="3">
    <source>
        <dbReference type="Google" id="ProtNLM"/>
    </source>
</evidence>
<name>A0A1C6UUD6_9ACTN</name>
<dbReference type="InterPro" id="IPR011473">
    <property type="entry name" value="DUF1579"/>
</dbReference>
<accession>A0A1C6UUD6</accession>
<dbReference type="RefSeq" id="WP_091119450.1">
    <property type="nucleotide sequence ID" value="NZ_FMHY01000002.1"/>
</dbReference>
<protein>
    <recommendedName>
        <fullName evidence="3">DUF1579 domain-containing protein</fullName>
    </recommendedName>
</protein>
<proteinExistence type="predicted"/>
<reference evidence="2" key="1">
    <citation type="submission" date="2016-06" db="EMBL/GenBank/DDBJ databases">
        <authorList>
            <person name="Varghese N."/>
            <person name="Submissions Spin"/>
        </authorList>
    </citation>
    <scope>NUCLEOTIDE SEQUENCE [LARGE SCALE GENOMIC DNA]</scope>
    <source>
        <strain evidence="2">DSM 44814</strain>
    </source>
</reference>